<comment type="subcellular location">
    <subcellularLocation>
        <location evidence="1">Nucleus</location>
    </subcellularLocation>
</comment>
<evidence type="ECO:0000313" key="9">
    <source>
        <dbReference type="Proteomes" id="UP001189624"/>
    </source>
</evidence>
<feature type="compositionally biased region" description="Polar residues" evidence="6">
    <location>
        <begin position="211"/>
        <end position="221"/>
    </location>
</feature>
<feature type="region of interest" description="Disordered" evidence="6">
    <location>
        <begin position="206"/>
        <end position="265"/>
    </location>
</feature>
<feature type="domain" description="TCP" evidence="7">
    <location>
        <begin position="123"/>
        <end position="181"/>
    </location>
</feature>
<feature type="region of interest" description="Disordered" evidence="6">
    <location>
        <begin position="405"/>
        <end position="426"/>
    </location>
</feature>
<evidence type="ECO:0000256" key="1">
    <source>
        <dbReference type="ARBA" id="ARBA00004123"/>
    </source>
</evidence>
<keyword evidence="2" id="KW-0805">Transcription regulation</keyword>
<evidence type="ECO:0000259" key="7">
    <source>
        <dbReference type="PROSITE" id="PS51369"/>
    </source>
</evidence>
<feature type="compositionally biased region" description="Low complexity" evidence="6">
    <location>
        <begin position="245"/>
        <end position="255"/>
    </location>
</feature>
<reference evidence="8" key="1">
    <citation type="submission" date="2023-10" db="EMBL/GenBank/DDBJ databases">
        <authorList>
            <person name="Domelevo Entfellner J.-B."/>
        </authorList>
    </citation>
    <scope>NUCLEOTIDE SEQUENCE</scope>
</reference>
<keyword evidence="9" id="KW-1185">Reference proteome</keyword>
<evidence type="ECO:0000256" key="5">
    <source>
        <dbReference type="ARBA" id="ARBA00023242"/>
    </source>
</evidence>
<evidence type="ECO:0000256" key="2">
    <source>
        <dbReference type="ARBA" id="ARBA00023015"/>
    </source>
</evidence>
<dbReference type="Proteomes" id="UP001189624">
    <property type="component" value="Chromosome 4"/>
</dbReference>
<proteinExistence type="predicted"/>
<protein>
    <recommendedName>
        <fullName evidence="7">TCP domain-containing protein</fullName>
    </recommendedName>
</protein>
<sequence length="426" mass="47476">MKLQLPSASHSLQTLLHSGYSEVTQFLVITQFSQNPLERPLTILDYCQLGYLHCGREDRGRKTNYNYERKTMINSTKEADFPLKQEGLSSSDHEKAKASSSSSSQWLKLKDPRIVRVSRAFGGKDRHSKVCTVRGLRDRRVRLSVPTAIHLYDLQDRLGLNQPSKVVDWLLNAAKHEIDDLPPLPIPPGNFTLGYPSLVACNEVSTYREGSGQNNNTSWKSRSGEMVSDKANWLNRSEEDDDNNNDNTNRNSNDGGDNKHCHGAHALPNNLLPRPNHPSFLGLMNTMPSLGYQWEHNSGDVAQWENHGFVNQTDIHSINVVPIPSTLALSTGSTTPQILVCPPGATQPYFPSHVAAMDMNARQINHYQMLTSGSQNLLANSLSSSSQHLMNQSGKVPFSLVRPKLFHSPSSSESHPRHKDQGFPSK</sequence>
<dbReference type="InterPro" id="IPR005333">
    <property type="entry name" value="Transcription_factor_TCP"/>
</dbReference>
<gene>
    <name evidence="8" type="ORF">AYBTSS11_LOCUS12500</name>
</gene>
<dbReference type="PANTHER" id="PTHR31072">
    <property type="entry name" value="TRANSCRIPTION FACTOR TCP4-RELATED"/>
    <property type="match status" value="1"/>
</dbReference>
<keyword evidence="3" id="KW-0238">DNA-binding</keyword>
<dbReference type="GO" id="GO:0003700">
    <property type="term" value="F:DNA-binding transcription factor activity"/>
    <property type="evidence" value="ECO:0007669"/>
    <property type="project" value="InterPro"/>
</dbReference>
<dbReference type="GO" id="GO:0043565">
    <property type="term" value="F:sequence-specific DNA binding"/>
    <property type="evidence" value="ECO:0007669"/>
    <property type="project" value="TreeGrafter"/>
</dbReference>
<dbReference type="Pfam" id="PF03634">
    <property type="entry name" value="TCP"/>
    <property type="match status" value="1"/>
</dbReference>
<accession>A0AA86T0R7</accession>
<dbReference type="AlphaFoldDB" id="A0AA86T0R7"/>
<evidence type="ECO:0000256" key="3">
    <source>
        <dbReference type="ARBA" id="ARBA00023125"/>
    </source>
</evidence>
<dbReference type="GO" id="GO:0005634">
    <property type="term" value="C:nucleus"/>
    <property type="evidence" value="ECO:0007669"/>
    <property type="project" value="UniProtKB-SubCell"/>
</dbReference>
<name>A0AA86T0R7_9FABA</name>
<keyword evidence="4" id="KW-0804">Transcription</keyword>
<evidence type="ECO:0000256" key="6">
    <source>
        <dbReference type="SAM" id="MobiDB-lite"/>
    </source>
</evidence>
<keyword evidence="5" id="KW-0539">Nucleus</keyword>
<dbReference type="EMBL" id="OY731401">
    <property type="protein sequence ID" value="CAJ1947128.1"/>
    <property type="molecule type" value="Genomic_DNA"/>
</dbReference>
<organism evidence="8 9">
    <name type="scientific">Sphenostylis stenocarpa</name>
    <dbReference type="NCBI Taxonomy" id="92480"/>
    <lineage>
        <taxon>Eukaryota</taxon>
        <taxon>Viridiplantae</taxon>
        <taxon>Streptophyta</taxon>
        <taxon>Embryophyta</taxon>
        <taxon>Tracheophyta</taxon>
        <taxon>Spermatophyta</taxon>
        <taxon>Magnoliopsida</taxon>
        <taxon>eudicotyledons</taxon>
        <taxon>Gunneridae</taxon>
        <taxon>Pentapetalae</taxon>
        <taxon>rosids</taxon>
        <taxon>fabids</taxon>
        <taxon>Fabales</taxon>
        <taxon>Fabaceae</taxon>
        <taxon>Papilionoideae</taxon>
        <taxon>50 kb inversion clade</taxon>
        <taxon>NPAAA clade</taxon>
        <taxon>indigoferoid/millettioid clade</taxon>
        <taxon>Phaseoleae</taxon>
        <taxon>Sphenostylis</taxon>
    </lineage>
</organism>
<dbReference type="PANTHER" id="PTHR31072:SF147">
    <property type="entry name" value="TRANSCRIPTION FACTOR TCP13"/>
    <property type="match status" value="1"/>
</dbReference>
<dbReference type="PROSITE" id="PS51369">
    <property type="entry name" value="TCP"/>
    <property type="match status" value="1"/>
</dbReference>
<dbReference type="Gramene" id="rna-AYBTSS11_LOCUS12500">
    <property type="protein sequence ID" value="CAJ1947128.1"/>
    <property type="gene ID" value="gene-AYBTSS11_LOCUS12500"/>
</dbReference>
<evidence type="ECO:0000313" key="8">
    <source>
        <dbReference type="EMBL" id="CAJ1947128.1"/>
    </source>
</evidence>
<evidence type="ECO:0000256" key="4">
    <source>
        <dbReference type="ARBA" id="ARBA00023163"/>
    </source>
</evidence>
<dbReference type="InterPro" id="IPR017887">
    <property type="entry name" value="TF_TCP_subgr"/>
</dbReference>